<gene>
    <name evidence="1" type="ORF">ERS007657_01221</name>
    <name evidence="3" type="ORF">ERS007739_00706</name>
    <name evidence="2" type="ORF">ERS007741_01224</name>
</gene>
<protein>
    <submittedName>
        <fullName evidence="3">Uncharacterized protein</fullName>
    </submittedName>
</protein>
<dbReference type="Proteomes" id="UP000046680">
    <property type="component" value="Unassembled WGS sequence"/>
</dbReference>
<reference evidence="4 5" key="2">
    <citation type="submission" date="2015-03" db="EMBL/GenBank/DDBJ databases">
        <authorList>
            <consortium name="Pathogen Informatics"/>
        </authorList>
    </citation>
    <scope>NUCLEOTIDE SEQUENCE [LARGE SCALE GENOMIC DNA]</scope>
    <source>
        <strain evidence="1 5">C09601061</strain>
        <strain evidence="4">N09902308</strain>
        <strain evidence="2 6">P00601463</strain>
    </source>
</reference>
<accession>A0A655EYT3</accession>
<dbReference type="AlphaFoldDB" id="A0A655EYT3"/>
<organism evidence="3 4">
    <name type="scientific">Mycobacterium tuberculosis</name>
    <dbReference type="NCBI Taxonomy" id="1773"/>
    <lineage>
        <taxon>Bacteria</taxon>
        <taxon>Bacillati</taxon>
        <taxon>Actinomycetota</taxon>
        <taxon>Actinomycetes</taxon>
        <taxon>Mycobacteriales</taxon>
        <taxon>Mycobacteriaceae</taxon>
        <taxon>Mycobacterium</taxon>
        <taxon>Mycobacterium tuberculosis complex</taxon>
    </lineage>
</organism>
<evidence type="ECO:0000313" key="1">
    <source>
        <dbReference type="EMBL" id="CFR73758.1"/>
    </source>
</evidence>
<dbReference type="EMBL" id="CGCX01000350">
    <property type="protein sequence ID" value="CFR73758.1"/>
    <property type="molecule type" value="Genomic_DNA"/>
</dbReference>
<evidence type="ECO:0000313" key="2">
    <source>
        <dbReference type="EMBL" id="COW01799.1"/>
    </source>
</evidence>
<evidence type="ECO:0000313" key="5">
    <source>
        <dbReference type="Proteomes" id="UP000046680"/>
    </source>
</evidence>
<proteinExistence type="predicted"/>
<evidence type="ECO:0000313" key="6">
    <source>
        <dbReference type="Proteomes" id="UP000048600"/>
    </source>
</evidence>
<name>A0A655EYT3_MYCTX</name>
<dbReference type="Proteomes" id="UP000039021">
    <property type="component" value="Unassembled WGS sequence"/>
</dbReference>
<evidence type="ECO:0000313" key="4">
    <source>
        <dbReference type="Proteomes" id="UP000039021"/>
    </source>
</evidence>
<dbReference type="EMBL" id="CHKL01000098">
    <property type="protein sequence ID" value="COW01799.1"/>
    <property type="molecule type" value="Genomic_DNA"/>
</dbReference>
<evidence type="ECO:0000313" key="3">
    <source>
        <dbReference type="EMBL" id="COX11657.1"/>
    </source>
</evidence>
<dbReference type="EMBL" id="CSBK01000222">
    <property type="protein sequence ID" value="COX11657.1"/>
    <property type="molecule type" value="Genomic_DNA"/>
</dbReference>
<reference evidence="3" key="1">
    <citation type="submission" date="2015-03" db="EMBL/GenBank/DDBJ databases">
        <authorList>
            <consortium name="Pathogen Informatics"/>
            <person name="Murphy D."/>
        </authorList>
    </citation>
    <scope>NUCLEOTIDE SEQUENCE</scope>
    <source>
        <strain evidence="3">N09902308</strain>
    </source>
</reference>
<dbReference type="Proteomes" id="UP000048600">
    <property type="component" value="Unassembled WGS sequence"/>
</dbReference>
<sequence length="44" mass="4489">MSAGIRPLQLGNPSVNSSMVAMPTVVALRPVSSDARVGEHSAVV</sequence>